<dbReference type="Proteomes" id="UP000823922">
    <property type="component" value="Unassembled WGS sequence"/>
</dbReference>
<evidence type="ECO:0000313" key="1">
    <source>
        <dbReference type="EMBL" id="HJC87351.1"/>
    </source>
</evidence>
<reference evidence="1" key="2">
    <citation type="submission" date="2021-04" db="EMBL/GenBank/DDBJ databases">
        <authorList>
            <person name="Gilroy R."/>
        </authorList>
    </citation>
    <scope>NUCLEOTIDE SEQUENCE</scope>
    <source>
        <strain evidence="1">ChiBcec1-1630</strain>
    </source>
</reference>
<dbReference type="InterPro" id="IPR006597">
    <property type="entry name" value="Sel1-like"/>
</dbReference>
<name>A0A9D2QJ14_9FIRM</name>
<dbReference type="InterPro" id="IPR011990">
    <property type="entry name" value="TPR-like_helical_dom_sf"/>
</dbReference>
<comment type="caution">
    <text evidence="1">The sequence shown here is derived from an EMBL/GenBank/DDBJ whole genome shotgun (WGS) entry which is preliminary data.</text>
</comment>
<proteinExistence type="predicted"/>
<dbReference type="EMBL" id="DWVS01000124">
    <property type="protein sequence ID" value="HJC87351.1"/>
    <property type="molecule type" value="Genomic_DNA"/>
</dbReference>
<dbReference type="Pfam" id="PF08238">
    <property type="entry name" value="Sel1"/>
    <property type="match status" value="7"/>
</dbReference>
<dbReference type="PANTHER" id="PTHR11102:SF160">
    <property type="entry name" value="ERAD-ASSOCIATED E3 UBIQUITIN-PROTEIN LIGASE COMPONENT HRD3"/>
    <property type="match status" value="1"/>
</dbReference>
<dbReference type="SMART" id="SM00671">
    <property type="entry name" value="SEL1"/>
    <property type="match status" value="4"/>
</dbReference>
<organism evidence="1 2">
    <name type="scientific">Candidatus Eisenbergiella intestinigallinarum</name>
    <dbReference type="NCBI Taxonomy" id="2838549"/>
    <lineage>
        <taxon>Bacteria</taxon>
        <taxon>Bacillati</taxon>
        <taxon>Bacillota</taxon>
        <taxon>Clostridia</taxon>
        <taxon>Lachnospirales</taxon>
        <taxon>Lachnospiraceae</taxon>
        <taxon>Eisenbergiella</taxon>
    </lineage>
</organism>
<accession>A0A9D2QJ14</accession>
<protein>
    <submittedName>
        <fullName evidence="1">SEL1-like repeat protein</fullName>
    </submittedName>
</protein>
<dbReference type="InterPro" id="IPR050767">
    <property type="entry name" value="Sel1_AlgK"/>
</dbReference>
<sequence>MGRFFSDAVETALRDLYYQMWTGRGREAFRLLEQASDAGDGDASCLLARCLCGGQYVWDGHGFPEDGRRATGLLHKSVEQGSALGVLICLRSGELKPYLEKKMPFSSLQEAFNIVLDKAEAGEPFCQYTIGNSYFWWDFLRIQGKKREDFSSQEAFREYLRENITKCEDWFWKAFQNGVFYAGNNLRHYYEKGDEDIVLPWPEKAADINRIGAEYGYPGYQYKYGWDLKREGKAEEAGIWFRKAAEGGERSAFPDAGDAWRLGNGGPKDMARAAWYYEQGLNDPANGEYCAGWLGILYYQGEGVPQDYARAFRLLKWTDDTGKKGNWLVYYLGDCYANGKGTQQDYAAARRYLERIDWNCPDGFYLLGYLYARGLGGPKDIAKGVEFLQKAGNQSRAREELKRYKRTLFGKWVER</sequence>
<dbReference type="AlphaFoldDB" id="A0A9D2QJ14"/>
<dbReference type="Gene3D" id="1.25.40.10">
    <property type="entry name" value="Tetratricopeptide repeat domain"/>
    <property type="match status" value="2"/>
</dbReference>
<gene>
    <name evidence="1" type="ORF">H9926_04965</name>
</gene>
<dbReference type="SUPFAM" id="SSF81901">
    <property type="entry name" value="HCP-like"/>
    <property type="match status" value="1"/>
</dbReference>
<reference evidence="1" key="1">
    <citation type="journal article" date="2021" name="PeerJ">
        <title>Extensive microbial diversity within the chicken gut microbiome revealed by metagenomics and culture.</title>
        <authorList>
            <person name="Gilroy R."/>
            <person name="Ravi A."/>
            <person name="Getino M."/>
            <person name="Pursley I."/>
            <person name="Horton D.L."/>
            <person name="Alikhan N.F."/>
            <person name="Baker D."/>
            <person name="Gharbi K."/>
            <person name="Hall N."/>
            <person name="Watson M."/>
            <person name="Adriaenssens E.M."/>
            <person name="Foster-Nyarko E."/>
            <person name="Jarju S."/>
            <person name="Secka A."/>
            <person name="Antonio M."/>
            <person name="Oren A."/>
            <person name="Chaudhuri R.R."/>
            <person name="La Ragione R."/>
            <person name="Hildebrand F."/>
            <person name="Pallen M.J."/>
        </authorList>
    </citation>
    <scope>NUCLEOTIDE SEQUENCE</scope>
    <source>
        <strain evidence="1">ChiBcec1-1630</strain>
    </source>
</reference>
<evidence type="ECO:0000313" key="2">
    <source>
        <dbReference type="Proteomes" id="UP000823922"/>
    </source>
</evidence>
<dbReference type="PANTHER" id="PTHR11102">
    <property type="entry name" value="SEL-1-LIKE PROTEIN"/>
    <property type="match status" value="1"/>
</dbReference>